<keyword evidence="2 5" id="KW-0812">Transmembrane</keyword>
<feature type="transmembrane region" description="Helical" evidence="5">
    <location>
        <begin position="243"/>
        <end position="262"/>
    </location>
</feature>
<protein>
    <submittedName>
        <fullName evidence="6">MFS transporter</fullName>
    </submittedName>
</protein>
<keyword evidence="3 5" id="KW-1133">Transmembrane helix</keyword>
<feature type="transmembrane region" description="Helical" evidence="5">
    <location>
        <begin position="77"/>
        <end position="98"/>
    </location>
</feature>
<dbReference type="GO" id="GO:0022857">
    <property type="term" value="F:transmembrane transporter activity"/>
    <property type="evidence" value="ECO:0007669"/>
    <property type="project" value="InterPro"/>
</dbReference>
<comment type="subcellular location">
    <subcellularLocation>
        <location evidence="1">Cell membrane</location>
        <topology evidence="1">Multi-pass membrane protein</topology>
    </subcellularLocation>
</comment>
<dbReference type="EMBL" id="DYYQ01000016">
    <property type="protein sequence ID" value="HJE49098.1"/>
    <property type="molecule type" value="Genomic_DNA"/>
</dbReference>
<evidence type="ECO:0000256" key="5">
    <source>
        <dbReference type="SAM" id="Phobius"/>
    </source>
</evidence>
<dbReference type="SUPFAM" id="SSF103473">
    <property type="entry name" value="MFS general substrate transporter"/>
    <property type="match status" value="1"/>
</dbReference>
<dbReference type="PANTHER" id="PTHR42718:SF24">
    <property type="entry name" value="MAJOR FACILITATOR SUPERFAMILY (MFS) PROFILE DOMAIN-CONTAINING PROTEIN"/>
    <property type="match status" value="1"/>
</dbReference>
<feature type="transmembrane region" description="Helical" evidence="5">
    <location>
        <begin position="200"/>
        <end position="223"/>
    </location>
</feature>
<comment type="caution">
    <text evidence="6">The sequence shown here is derived from an EMBL/GenBank/DDBJ whole genome shotgun (WGS) entry which is preliminary data.</text>
</comment>
<reference evidence="6" key="1">
    <citation type="journal article" date="2021" name="PeerJ">
        <title>Extensive microbial diversity within the chicken gut microbiome revealed by metagenomics and culture.</title>
        <authorList>
            <person name="Gilroy R."/>
            <person name="Ravi A."/>
            <person name="Getino M."/>
            <person name="Pursley I."/>
            <person name="Horton D.L."/>
            <person name="Alikhan N.F."/>
            <person name="Baker D."/>
            <person name="Gharbi K."/>
            <person name="Hall N."/>
            <person name="Watson M."/>
            <person name="Adriaenssens E.M."/>
            <person name="Foster-Nyarko E."/>
            <person name="Jarju S."/>
            <person name="Secka A."/>
            <person name="Antonio M."/>
            <person name="Oren A."/>
            <person name="Chaudhuri R.R."/>
            <person name="La Ragione R."/>
            <person name="Hildebrand F."/>
            <person name="Pallen M.J."/>
        </authorList>
    </citation>
    <scope>NUCLEOTIDE SEQUENCE</scope>
    <source>
        <strain evidence="6">CHK192-2623</strain>
    </source>
</reference>
<dbReference type="InterPro" id="IPR036259">
    <property type="entry name" value="MFS_trans_sf"/>
</dbReference>
<dbReference type="RefSeq" id="WP_223658187.1">
    <property type="nucleotide sequence ID" value="NZ_JABAFI010000004.1"/>
</dbReference>
<evidence type="ECO:0000313" key="6">
    <source>
        <dbReference type="EMBL" id="HJE49098.1"/>
    </source>
</evidence>
<accession>A0A921EJ16</accession>
<feature type="transmembrane region" description="Helical" evidence="5">
    <location>
        <begin position="7"/>
        <end position="26"/>
    </location>
</feature>
<feature type="transmembrane region" description="Helical" evidence="5">
    <location>
        <begin position="38"/>
        <end position="56"/>
    </location>
</feature>
<dbReference type="Gene3D" id="1.20.1250.20">
    <property type="entry name" value="MFS general substrate transporter like domains"/>
    <property type="match status" value="1"/>
</dbReference>
<dbReference type="PANTHER" id="PTHR42718">
    <property type="entry name" value="MAJOR FACILITATOR SUPERFAMILY MULTIDRUG TRANSPORTER MFSC"/>
    <property type="match status" value="1"/>
</dbReference>
<evidence type="ECO:0000256" key="2">
    <source>
        <dbReference type="ARBA" id="ARBA00022692"/>
    </source>
</evidence>
<evidence type="ECO:0000313" key="7">
    <source>
        <dbReference type="Proteomes" id="UP000732527"/>
    </source>
</evidence>
<proteinExistence type="predicted"/>
<evidence type="ECO:0000256" key="3">
    <source>
        <dbReference type="ARBA" id="ARBA00022989"/>
    </source>
</evidence>
<feature type="transmembrane region" description="Helical" evidence="5">
    <location>
        <begin position="167"/>
        <end position="188"/>
    </location>
</feature>
<keyword evidence="4 5" id="KW-0472">Membrane</keyword>
<feature type="transmembrane region" description="Helical" evidence="5">
    <location>
        <begin position="110"/>
        <end position="131"/>
    </location>
</feature>
<dbReference type="InterPro" id="IPR011701">
    <property type="entry name" value="MFS"/>
</dbReference>
<gene>
    <name evidence="6" type="ORF">K8V69_02800</name>
</gene>
<name>A0A921EJ16_LACJH</name>
<dbReference type="AlphaFoldDB" id="A0A921EJ16"/>
<evidence type="ECO:0000256" key="4">
    <source>
        <dbReference type="ARBA" id="ARBA00023136"/>
    </source>
</evidence>
<reference evidence="6" key="2">
    <citation type="submission" date="2021-09" db="EMBL/GenBank/DDBJ databases">
        <authorList>
            <person name="Gilroy R."/>
        </authorList>
    </citation>
    <scope>NUCLEOTIDE SEQUENCE</scope>
    <source>
        <strain evidence="6">CHK192-2623</strain>
    </source>
</reference>
<sequence>MLEPKKISADFPSVLYAIIGLGSLLYSLGRLGESGSNGIYTALFAIVGIVFIMSFIKRQFKLEQPLLNLRAFAYKQYRLGILITLLVSGAIMASELMLPLFNQNILKVSPIISGEVMIPSALAMAFLSPFAGRLYDKMGIKKMTMIGALLGLITAVPMFFYNAQTSLGWLTLLYAIRCAGLILCYTPAQVYALNALPQESVVSGNTIIVTMVQVANSFCTALAVTTKNLVQDQTGSVISGYQWSLSTTILVTLLATLLIFGIKKQER</sequence>
<dbReference type="GO" id="GO:0005886">
    <property type="term" value="C:plasma membrane"/>
    <property type="evidence" value="ECO:0007669"/>
    <property type="project" value="UniProtKB-SubCell"/>
</dbReference>
<dbReference type="Proteomes" id="UP000732527">
    <property type="component" value="Unassembled WGS sequence"/>
</dbReference>
<dbReference type="Pfam" id="PF07690">
    <property type="entry name" value="MFS_1"/>
    <property type="match status" value="1"/>
</dbReference>
<evidence type="ECO:0000256" key="1">
    <source>
        <dbReference type="ARBA" id="ARBA00004651"/>
    </source>
</evidence>
<feature type="transmembrane region" description="Helical" evidence="5">
    <location>
        <begin position="143"/>
        <end position="161"/>
    </location>
</feature>
<organism evidence="6 7">
    <name type="scientific">Lactobacillus johnsonii</name>
    <dbReference type="NCBI Taxonomy" id="33959"/>
    <lineage>
        <taxon>Bacteria</taxon>
        <taxon>Bacillati</taxon>
        <taxon>Bacillota</taxon>
        <taxon>Bacilli</taxon>
        <taxon>Lactobacillales</taxon>
        <taxon>Lactobacillaceae</taxon>
        <taxon>Lactobacillus</taxon>
    </lineage>
</organism>